<evidence type="ECO:0000313" key="2">
    <source>
        <dbReference type="Proteomes" id="UP000005239"/>
    </source>
</evidence>
<accession>A0A2A6CVR3</accession>
<evidence type="ECO:0000313" key="1">
    <source>
        <dbReference type="EnsemblMetazoa" id="PPA07994.1"/>
    </source>
</evidence>
<name>A0A2A6CVR3_PRIPA</name>
<protein>
    <submittedName>
        <fullName evidence="1">Uncharacterized protein</fullName>
    </submittedName>
</protein>
<proteinExistence type="predicted"/>
<gene>
    <name evidence="1" type="primary">WBGene00097548</name>
</gene>
<reference evidence="2" key="1">
    <citation type="journal article" date="2008" name="Nat. Genet.">
        <title>The Pristionchus pacificus genome provides a unique perspective on nematode lifestyle and parasitism.</title>
        <authorList>
            <person name="Dieterich C."/>
            <person name="Clifton S.W."/>
            <person name="Schuster L.N."/>
            <person name="Chinwalla A."/>
            <person name="Delehaunty K."/>
            <person name="Dinkelacker I."/>
            <person name="Fulton L."/>
            <person name="Fulton R."/>
            <person name="Godfrey J."/>
            <person name="Minx P."/>
            <person name="Mitreva M."/>
            <person name="Roeseler W."/>
            <person name="Tian H."/>
            <person name="Witte H."/>
            <person name="Yang S.P."/>
            <person name="Wilson R.K."/>
            <person name="Sommer R.J."/>
        </authorList>
    </citation>
    <scope>NUCLEOTIDE SEQUENCE [LARGE SCALE GENOMIC DNA]</scope>
    <source>
        <strain evidence="2">PS312</strain>
    </source>
</reference>
<accession>A0A8R1YAN9</accession>
<dbReference type="Proteomes" id="UP000005239">
    <property type="component" value="Unassembled WGS sequence"/>
</dbReference>
<reference evidence="1" key="2">
    <citation type="submission" date="2022-06" db="UniProtKB">
        <authorList>
            <consortium name="EnsemblMetazoa"/>
        </authorList>
    </citation>
    <scope>IDENTIFICATION</scope>
    <source>
        <strain evidence="1">PS312</strain>
    </source>
</reference>
<sequence length="128" mass="13581">MRFLLIFSSLFVASLGLQCYNDLTRPSQAAKETTMCYYAVTPLGTSSGCSLYACQIANLNNECGQIRMWGFTVAGCCCNDSDLCVIPPVQPKASMIGNMVKVMSSSISAAKTIGVAFIKIFGAPVGAK</sequence>
<dbReference type="EnsemblMetazoa" id="PPA07994.1">
    <property type="protein sequence ID" value="PPA07994.1"/>
    <property type="gene ID" value="WBGene00097548"/>
</dbReference>
<organism evidence="1 2">
    <name type="scientific">Pristionchus pacificus</name>
    <name type="common">Parasitic nematode worm</name>
    <dbReference type="NCBI Taxonomy" id="54126"/>
    <lineage>
        <taxon>Eukaryota</taxon>
        <taxon>Metazoa</taxon>
        <taxon>Ecdysozoa</taxon>
        <taxon>Nematoda</taxon>
        <taxon>Chromadorea</taxon>
        <taxon>Rhabditida</taxon>
        <taxon>Rhabditina</taxon>
        <taxon>Diplogasteromorpha</taxon>
        <taxon>Diplogasteroidea</taxon>
        <taxon>Neodiplogasteridae</taxon>
        <taxon>Pristionchus</taxon>
    </lineage>
</organism>
<dbReference type="AlphaFoldDB" id="A0A2A6CVR3"/>
<keyword evidence="2" id="KW-1185">Reference proteome</keyword>